<name>A0ABV2XLY4_9ACTN</name>
<dbReference type="RefSeq" id="WP_359784384.1">
    <property type="nucleotide sequence ID" value="NZ_JBEYBN010000001.1"/>
</dbReference>
<gene>
    <name evidence="1" type="ORF">ABZ568_00775</name>
</gene>
<reference evidence="1 2" key="1">
    <citation type="submission" date="2024-06" db="EMBL/GenBank/DDBJ databases">
        <title>The Natural Products Discovery Center: Release of the First 8490 Sequenced Strains for Exploring Actinobacteria Biosynthetic Diversity.</title>
        <authorList>
            <person name="Kalkreuter E."/>
            <person name="Kautsar S.A."/>
            <person name="Yang D."/>
            <person name="Bader C.D."/>
            <person name="Teijaro C.N."/>
            <person name="Fluegel L."/>
            <person name="Davis C.M."/>
            <person name="Simpson J.R."/>
            <person name="Lauterbach L."/>
            <person name="Steele A.D."/>
            <person name="Gui C."/>
            <person name="Meng S."/>
            <person name="Li G."/>
            <person name="Viehrig K."/>
            <person name="Ye F."/>
            <person name="Su P."/>
            <person name="Kiefer A.F."/>
            <person name="Nichols A."/>
            <person name="Cepeda A.J."/>
            <person name="Yan W."/>
            <person name="Fan B."/>
            <person name="Jiang Y."/>
            <person name="Adhikari A."/>
            <person name="Zheng C.-J."/>
            <person name="Schuster L."/>
            <person name="Cowan T.M."/>
            <person name="Smanski M.J."/>
            <person name="Chevrette M.G."/>
            <person name="De Carvalho L.P.S."/>
            <person name="Shen B."/>
        </authorList>
    </citation>
    <scope>NUCLEOTIDE SEQUENCE [LARGE SCALE GENOMIC DNA]</scope>
    <source>
        <strain evidence="1 2">NPDC019583</strain>
    </source>
</reference>
<accession>A0ABV2XLY4</accession>
<keyword evidence="2" id="KW-1185">Reference proteome</keyword>
<proteinExistence type="predicted"/>
<protein>
    <submittedName>
        <fullName evidence="1">Uncharacterized protein</fullName>
    </submittedName>
</protein>
<evidence type="ECO:0000313" key="1">
    <source>
        <dbReference type="EMBL" id="MEU2264995.1"/>
    </source>
</evidence>
<evidence type="ECO:0000313" key="2">
    <source>
        <dbReference type="Proteomes" id="UP001550603"/>
    </source>
</evidence>
<dbReference type="Proteomes" id="UP001550603">
    <property type="component" value="Unassembled WGS sequence"/>
</dbReference>
<organism evidence="1 2">
    <name type="scientific">Streptomyces olindensis</name>
    <dbReference type="NCBI Taxonomy" id="358823"/>
    <lineage>
        <taxon>Bacteria</taxon>
        <taxon>Bacillati</taxon>
        <taxon>Actinomycetota</taxon>
        <taxon>Actinomycetes</taxon>
        <taxon>Kitasatosporales</taxon>
        <taxon>Streptomycetaceae</taxon>
        <taxon>Streptomyces</taxon>
    </lineage>
</organism>
<sequence length="371" mass="40040">MSNLTHTAAAGPVFQEGDRVVCADGVARSVRGMAPLIPGEPAHVVVEGGTQWIAANCRRANPADLACARQASHSTAVRVRQTDTDDPQWRAALADLNATHEFLKVAETNGAILAGLARGEAEAARELDELERRTAPAEGPVERALREEAAAHFVVLSHDGRAHGFQPIQPRDAARPAAWTYRTGYGHGVRYGWVLAGGRLRTEHAAAVYRWQAEEDAASTVLTLAARGEGDTSVVDALAHASLDELREALESLRDRAARTRGTHPRYVLDEEVSAALEVLASCHFAEIPNGFNPNAKEGAEDHDPKVTGLVVEPDSSGRVTAYWVEHGRCVTPNGAPFTAQLRDIRRKFQDAGWETVPGTRRVVTAYRPAV</sequence>
<dbReference type="EMBL" id="JBEYBN010000001">
    <property type="protein sequence ID" value="MEU2264995.1"/>
    <property type="molecule type" value="Genomic_DNA"/>
</dbReference>
<comment type="caution">
    <text evidence="1">The sequence shown here is derived from an EMBL/GenBank/DDBJ whole genome shotgun (WGS) entry which is preliminary data.</text>
</comment>